<organism evidence="1 2">
    <name type="scientific">Actinoallomurus oryzae</name>
    <dbReference type="NCBI Taxonomy" id="502180"/>
    <lineage>
        <taxon>Bacteria</taxon>
        <taxon>Bacillati</taxon>
        <taxon>Actinomycetota</taxon>
        <taxon>Actinomycetes</taxon>
        <taxon>Streptosporangiales</taxon>
        <taxon>Thermomonosporaceae</taxon>
        <taxon>Actinoallomurus</taxon>
    </lineage>
</organism>
<evidence type="ECO:0000313" key="1">
    <source>
        <dbReference type="EMBL" id="GAA4504025.1"/>
    </source>
</evidence>
<evidence type="ECO:0000313" key="2">
    <source>
        <dbReference type="Proteomes" id="UP001500503"/>
    </source>
</evidence>
<dbReference type="Proteomes" id="UP001500503">
    <property type="component" value="Unassembled WGS sequence"/>
</dbReference>
<sequence length="133" mass="14947">MALWGTVLWFARLAGDRMTRRLRYQVQSAPATVEQRRELAALMRDLPGRYSDRLPASTFRQVKGSAAAGQWEQALDQLITVLGRLARGVTPAERDELRMISAALDMPVGRVEALVPSPCENVTESRRRRLSAR</sequence>
<gene>
    <name evidence="1" type="ORF">GCM10023191_057640</name>
</gene>
<protein>
    <submittedName>
        <fullName evidence="1">Uncharacterized protein</fullName>
    </submittedName>
</protein>
<dbReference type="EMBL" id="BAABHF010000034">
    <property type="protein sequence ID" value="GAA4504025.1"/>
    <property type="molecule type" value="Genomic_DNA"/>
</dbReference>
<name>A0ABP8QII2_9ACTN</name>
<accession>A0ABP8QII2</accession>
<keyword evidence="2" id="KW-1185">Reference proteome</keyword>
<reference evidence="2" key="1">
    <citation type="journal article" date="2019" name="Int. J. Syst. Evol. Microbiol.">
        <title>The Global Catalogue of Microorganisms (GCM) 10K type strain sequencing project: providing services to taxonomists for standard genome sequencing and annotation.</title>
        <authorList>
            <consortium name="The Broad Institute Genomics Platform"/>
            <consortium name="The Broad Institute Genome Sequencing Center for Infectious Disease"/>
            <person name="Wu L."/>
            <person name="Ma J."/>
        </authorList>
    </citation>
    <scope>NUCLEOTIDE SEQUENCE [LARGE SCALE GENOMIC DNA]</scope>
    <source>
        <strain evidence="2">JCM 17933</strain>
    </source>
</reference>
<comment type="caution">
    <text evidence="1">The sequence shown here is derived from an EMBL/GenBank/DDBJ whole genome shotgun (WGS) entry which is preliminary data.</text>
</comment>
<proteinExistence type="predicted"/>